<evidence type="ECO:0000313" key="1">
    <source>
        <dbReference type="EMBL" id="AEI92898.1"/>
    </source>
</evidence>
<sequence>MAFRILGWRLPRFPKLSSASETQALCVLAVGGILPIADTTEKCDSVALCVQALSVALRSERAGCLNINLSVMISPNIR</sequence>
<name>F7Z9T9_ROSLO</name>
<dbReference type="KEGG" id="rli:RLO149_c008730"/>
<accession>F7Z9T9</accession>
<dbReference type="EMBL" id="CP002623">
    <property type="protein sequence ID" value="AEI92898.1"/>
    <property type="molecule type" value="Genomic_DNA"/>
</dbReference>
<dbReference type="HOGENOM" id="CLU_2619807_0_0_5"/>
<reference evidence="1 2" key="1">
    <citation type="journal article" date="2011" name="BMC Genomics">
        <title>Comparative genome analysis and genome-guided physiological analysis of Roseobacter litoralis.</title>
        <authorList>
            <person name="Kalhoefer D."/>
            <person name="Thole S."/>
            <person name="Voget S."/>
            <person name="Lehmann R."/>
            <person name="Liesegang H."/>
            <person name="Wollher A."/>
            <person name="Daniel R."/>
            <person name="Simon M."/>
            <person name="Brinkhoff T."/>
        </authorList>
    </citation>
    <scope>NUCLEOTIDE SEQUENCE [LARGE SCALE GENOMIC DNA]</scope>
    <source>
        <strain evidence="2">ATCC 49566 / DSM 6996 / JCM 21268 / NBRC 15278 / OCh 149</strain>
    </source>
</reference>
<protein>
    <submittedName>
        <fullName evidence="1">Uncharacterized protein</fullName>
    </submittedName>
</protein>
<gene>
    <name evidence="1" type="ordered locus">RLO149_c008730</name>
</gene>
<dbReference type="Proteomes" id="UP000001353">
    <property type="component" value="Chromosome"/>
</dbReference>
<keyword evidence="2" id="KW-1185">Reference proteome</keyword>
<proteinExistence type="predicted"/>
<dbReference type="AlphaFoldDB" id="F7Z9T9"/>
<evidence type="ECO:0000313" key="2">
    <source>
        <dbReference type="Proteomes" id="UP000001353"/>
    </source>
</evidence>
<organism evidence="1 2">
    <name type="scientific">Roseobacter litoralis (strain ATCC 49566 / DSM 6996 / JCM 21268 / NBRC 15278 / OCh 149)</name>
    <dbReference type="NCBI Taxonomy" id="391595"/>
    <lineage>
        <taxon>Bacteria</taxon>
        <taxon>Pseudomonadati</taxon>
        <taxon>Pseudomonadota</taxon>
        <taxon>Alphaproteobacteria</taxon>
        <taxon>Rhodobacterales</taxon>
        <taxon>Roseobacteraceae</taxon>
        <taxon>Roseobacter</taxon>
    </lineage>
</organism>